<dbReference type="AlphaFoldDB" id="A0A0C9N645"/>
<dbReference type="SUPFAM" id="SSF52980">
    <property type="entry name" value="Restriction endonuclease-like"/>
    <property type="match status" value="1"/>
</dbReference>
<keyword evidence="6" id="KW-0269">Exonuclease</keyword>
<evidence type="ECO:0000256" key="9">
    <source>
        <dbReference type="ARBA" id="ARBA00023204"/>
    </source>
</evidence>
<dbReference type="InterPro" id="IPR014016">
    <property type="entry name" value="UvrD-like_ATP-bd"/>
</dbReference>
<comment type="catalytic activity">
    <reaction evidence="11">
        <text>Couples ATP hydrolysis with the unwinding of duplex DNA by translocating in the 3'-5' direction.</text>
        <dbReference type="EC" id="5.6.2.4"/>
    </reaction>
</comment>
<dbReference type="PROSITE" id="PS51198">
    <property type="entry name" value="UVRD_HELICASE_ATP_BIND"/>
    <property type="match status" value="1"/>
</dbReference>
<dbReference type="EMBL" id="BBJS01000049">
    <property type="protein sequence ID" value="GAN14984.1"/>
    <property type="molecule type" value="Genomic_DNA"/>
</dbReference>
<comment type="caution">
    <text evidence="19">The sequence shown here is derived from an EMBL/GenBank/DDBJ whole genome shotgun (WGS) entry which is preliminary data.</text>
</comment>
<evidence type="ECO:0000256" key="15">
    <source>
        <dbReference type="PROSITE-ProRule" id="PRU00560"/>
    </source>
</evidence>
<keyword evidence="20" id="KW-1185">Reference proteome</keyword>
<gene>
    <name evidence="19" type="primary">addA</name>
    <name evidence="19" type="ORF">SP6_49_00180</name>
</gene>
<dbReference type="EC" id="5.6.2.4" evidence="12"/>
<organism evidence="19 20">
    <name type="scientific">Sphingomonas paucimobilis NBRC 13935</name>
    <dbReference type="NCBI Taxonomy" id="1219050"/>
    <lineage>
        <taxon>Bacteria</taxon>
        <taxon>Pseudomonadati</taxon>
        <taxon>Pseudomonadota</taxon>
        <taxon>Alphaproteobacteria</taxon>
        <taxon>Sphingomonadales</taxon>
        <taxon>Sphingomonadaceae</taxon>
        <taxon>Sphingomonas</taxon>
    </lineage>
</organism>
<evidence type="ECO:0000256" key="7">
    <source>
        <dbReference type="ARBA" id="ARBA00022840"/>
    </source>
</evidence>
<keyword evidence="9" id="KW-0234">DNA repair</keyword>
<dbReference type="Pfam" id="PF13361">
    <property type="entry name" value="UvrD_C"/>
    <property type="match status" value="1"/>
</dbReference>
<reference evidence="19 20" key="1">
    <citation type="submission" date="2014-08" db="EMBL/GenBank/DDBJ databases">
        <title>Whole genome shotgun sequence of Sphingomonas paucimobilis NBRC 13935.</title>
        <authorList>
            <person name="Hosoyama A."/>
            <person name="Hashimoto M."/>
            <person name="Hosoyama Y."/>
            <person name="Noguchi M."/>
            <person name="Uohara A."/>
            <person name="Ohji S."/>
            <person name="Katano-Makiyama Y."/>
            <person name="Ichikawa N."/>
            <person name="Kimura A."/>
            <person name="Yamazoe A."/>
            <person name="Fujita N."/>
        </authorList>
    </citation>
    <scope>NUCLEOTIDE SEQUENCE [LARGE SCALE GENOMIC DNA]</scope>
    <source>
        <strain evidence="19 20">NBRC 13935</strain>
    </source>
</reference>
<dbReference type="GO" id="GO:0004527">
    <property type="term" value="F:exonuclease activity"/>
    <property type="evidence" value="ECO:0007669"/>
    <property type="project" value="UniProtKB-KW"/>
</dbReference>
<dbReference type="GO" id="GO:0000725">
    <property type="term" value="P:recombinational repair"/>
    <property type="evidence" value="ECO:0007669"/>
    <property type="project" value="TreeGrafter"/>
</dbReference>
<dbReference type="GO" id="GO:0003677">
    <property type="term" value="F:DNA binding"/>
    <property type="evidence" value="ECO:0007669"/>
    <property type="project" value="UniProtKB-KW"/>
</dbReference>
<accession>A0A0C9N645</accession>
<evidence type="ECO:0000256" key="11">
    <source>
        <dbReference type="ARBA" id="ARBA00034617"/>
    </source>
</evidence>
<dbReference type="GO" id="GO:0043138">
    <property type="term" value="F:3'-5' DNA helicase activity"/>
    <property type="evidence" value="ECO:0007669"/>
    <property type="project" value="UniProtKB-EC"/>
</dbReference>
<evidence type="ECO:0000259" key="18">
    <source>
        <dbReference type="PROSITE" id="PS51217"/>
    </source>
</evidence>
<evidence type="ECO:0000256" key="10">
    <source>
        <dbReference type="ARBA" id="ARBA00023235"/>
    </source>
</evidence>
<dbReference type="InterPro" id="IPR014017">
    <property type="entry name" value="DNA_helicase_UvrD-like_C"/>
</dbReference>
<dbReference type="InterPro" id="IPR038726">
    <property type="entry name" value="PDDEXK_AddAB-type"/>
</dbReference>
<dbReference type="InterPro" id="IPR014151">
    <property type="entry name" value="DNA_helicase_AddA"/>
</dbReference>
<feature type="region of interest" description="Disordered" evidence="16">
    <location>
        <begin position="899"/>
        <end position="973"/>
    </location>
</feature>
<keyword evidence="1" id="KW-0540">Nuclease</keyword>
<dbReference type="InterPro" id="IPR027417">
    <property type="entry name" value="P-loop_NTPase"/>
</dbReference>
<comment type="catalytic activity">
    <reaction evidence="14">
        <text>ATP + H2O = ADP + phosphate + H(+)</text>
        <dbReference type="Rhea" id="RHEA:13065"/>
        <dbReference type="ChEBI" id="CHEBI:15377"/>
        <dbReference type="ChEBI" id="CHEBI:15378"/>
        <dbReference type="ChEBI" id="CHEBI:30616"/>
        <dbReference type="ChEBI" id="CHEBI:43474"/>
        <dbReference type="ChEBI" id="CHEBI:456216"/>
        <dbReference type="EC" id="5.6.2.4"/>
    </reaction>
</comment>
<dbReference type="Proteomes" id="UP000032025">
    <property type="component" value="Unassembled WGS sequence"/>
</dbReference>
<evidence type="ECO:0000313" key="19">
    <source>
        <dbReference type="EMBL" id="GAN14984.1"/>
    </source>
</evidence>
<dbReference type="GeneID" id="78526073"/>
<evidence type="ECO:0000256" key="3">
    <source>
        <dbReference type="ARBA" id="ARBA00022763"/>
    </source>
</evidence>
<keyword evidence="7 15" id="KW-0067">ATP-binding</keyword>
<dbReference type="Gene3D" id="3.90.320.10">
    <property type="match status" value="1"/>
</dbReference>
<dbReference type="InterPro" id="IPR011604">
    <property type="entry name" value="PDDEXK-like_dom_sf"/>
</dbReference>
<evidence type="ECO:0000256" key="14">
    <source>
        <dbReference type="ARBA" id="ARBA00048988"/>
    </source>
</evidence>
<dbReference type="InterPro" id="IPR011335">
    <property type="entry name" value="Restrct_endonuc-II-like"/>
</dbReference>
<evidence type="ECO:0000256" key="12">
    <source>
        <dbReference type="ARBA" id="ARBA00034808"/>
    </source>
</evidence>
<dbReference type="Gene3D" id="3.40.50.300">
    <property type="entry name" value="P-loop containing nucleotide triphosphate hydrolases"/>
    <property type="match status" value="4"/>
</dbReference>
<keyword evidence="5 15" id="KW-0347">Helicase</keyword>
<feature type="domain" description="UvrD-like helicase ATP-binding" evidence="17">
    <location>
        <begin position="9"/>
        <end position="496"/>
    </location>
</feature>
<protein>
    <recommendedName>
        <fullName evidence="12">DNA 3'-5' helicase</fullName>
        <ecNumber evidence="12">5.6.2.4</ecNumber>
    </recommendedName>
    <alternativeName>
        <fullName evidence="13">DNA 3'-5' helicase II</fullName>
    </alternativeName>
</protein>
<dbReference type="PANTHER" id="PTHR11070:SF2">
    <property type="entry name" value="ATP-DEPENDENT DNA HELICASE SRS2"/>
    <property type="match status" value="1"/>
</dbReference>
<name>A0A0C9N645_SPHPI</name>
<dbReference type="PANTHER" id="PTHR11070">
    <property type="entry name" value="UVRD / RECB / PCRA DNA HELICASE FAMILY MEMBER"/>
    <property type="match status" value="1"/>
</dbReference>
<sequence length="1153" mass="124184">MSARPMANLPPLKGDQAAASDPTAHVWLSASAGTGKTQVLAARVFRLLLRGVAPESILCLTFTKAGAAEMAQRINGRLAAWVRMPETELFADLKALGETAGPELRERARTLFARVLDAPGGGLRIQTIHGFCQGLLAAFPVEAGLAPGFRPLEAREEAVLAREALARMLETAEREGRVGPVETVGALSLRLGEGGAEAFLAACAHAPAALEALPSGILPWLRRALDLPSGDIDEAIAEGVEDIDEDAVARLAGANRAWGTATGEKAAAAMERWLGSDRAGRVALLEALMGTVFTAKGEPRKASKKLVDADPDYEDMASEVGEACRYLLSLAARARHADLLADGLSVGRDYARAYGQAKRAIGAVDFDDLIRMTVDLLQRPGIGEWVRYKLDQVTEHVLIDEAQDTNLNQWLIVRALADEFFVGRGLYAPSTRTLFTVGDYKQAIFGFQGTDPINFQAAEQHFHRRALQVAGEEDWPTEERGLPFNRLSLTHSFRSTRPILEFVDAAVEALAEPGMGLAGEVERHASEVKGPGRVTLWPPVVAGGSDEDEEGWIDDAVRKVATDIARAVRRWLDDGLMLESKGRRLEPQDIMILVKRRGDLASLIVARLYAEGVPVAGVDRLRLNAPLAVQDLLAAVRFVLQPEDDLSLAALLVSPLIGWSQERLMEAGYRERGSLWAHLTRTLPADDLAPLRQMLGRADVFTPYQFLEELLSGPLDGRRKLIRRLGTEARDPIEELLNAALTFESTTTPSLQRFLDWFDRGDVEIVRDPSAPLDAVRVMTAHGSKGLQAPLVILADATADPTASPRSILRWTPEPGALPIPVFPPRAEERGGPLDAVAAEIAARELAEHWRLFYVAATRAEEQLVVAGALGKRAAGVPPMHSWYATCARAMTALGVAETEPGDGQSRTFYGMTPQAPFAPHSGASTPSPVLRAEAPLPDWVHRPAPQESRPPRPLAPSSLGEDLVADPPPTPAMRAAAERGRLIHCLLERLPPVAPEARRGAAERWLVQAAGVENADLRADVSQAVFGILDDPAYAALFGPGSLAEAPIAATLASGLVVSGRVDRLLIEADEIRLIDYKTGRRAPGGLDDVPVFHLAQMAGYAAALEVIFPGRRVSVALLYTAGPRLIPVPDRVLAAHKPGFRDGEQSLAFGG</sequence>
<keyword evidence="4 15" id="KW-0378">Hydrolase</keyword>
<keyword evidence="2 15" id="KW-0547">Nucleotide-binding</keyword>
<dbReference type="Pfam" id="PF00580">
    <property type="entry name" value="UvrD-helicase"/>
    <property type="match status" value="1"/>
</dbReference>
<dbReference type="RefSeq" id="WP_037567960.1">
    <property type="nucleotide sequence ID" value="NZ_BBJS01000049.1"/>
</dbReference>
<dbReference type="GO" id="GO:0033202">
    <property type="term" value="C:DNA helicase complex"/>
    <property type="evidence" value="ECO:0007669"/>
    <property type="project" value="TreeGrafter"/>
</dbReference>
<keyword evidence="8" id="KW-0238">DNA-binding</keyword>
<dbReference type="GO" id="GO:0005829">
    <property type="term" value="C:cytosol"/>
    <property type="evidence" value="ECO:0007669"/>
    <property type="project" value="TreeGrafter"/>
</dbReference>
<evidence type="ECO:0000256" key="8">
    <source>
        <dbReference type="ARBA" id="ARBA00023125"/>
    </source>
</evidence>
<keyword evidence="10" id="KW-0413">Isomerase</keyword>
<evidence type="ECO:0000256" key="6">
    <source>
        <dbReference type="ARBA" id="ARBA00022839"/>
    </source>
</evidence>
<evidence type="ECO:0000256" key="13">
    <source>
        <dbReference type="ARBA" id="ARBA00034923"/>
    </source>
</evidence>
<feature type="binding site" evidence="15">
    <location>
        <begin position="30"/>
        <end position="37"/>
    </location>
    <ligand>
        <name>ATP</name>
        <dbReference type="ChEBI" id="CHEBI:30616"/>
    </ligand>
</feature>
<keyword evidence="3" id="KW-0227">DNA damage</keyword>
<evidence type="ECO:0000256" key="2">
    <source>
        <dbReference type="ARBA" id="ARBA00022741"/>
    </source>
</evidence>
<dbReference type="PROSITE" id="PS51217">
    <property type="entry name" value="UVRD_HELICASE_CTER"/>
    <property type="match status" value="1"/>
</dbReference>
<evidence type="ECO:0000313" key="20">
    <source>
        <dbReference type="Proteomes" id="UP000032025"/>
    </source>
</evidence>
<evidence type="ECO:0000256" key="5">
    <source>
        <dbReference type="ARBA" id="ARBA00022806"/>
    </source>
</evidence>
<dbReference type="Pfam" id="PF12705">
    <property type="entry name" value="PDDEXK_1"/>
    <property type="match status" value="1"/>
</dbReference>
<evidence type="ECO:0000256" key="16">
    <source>
        <dbReference type="SAM" id="MobiDB-lite"/>
    </source>
</evidence>
<feature type="domain" description="UvrD-like helicase C-terminal" evidence="18">
    <location>
        <begin position="512"/>
        <end position="786"/>
    </location>
</feature>
<evidence type="ECO:0000256" key="1">
    <source>
        <dbReference type="ARBA" id="ARBA00022722"/>
    </source>
</evidence>
<proteinExistence type="predicted"/>
<dbReference type="SUPFAM" id="SSF52540">
    <property type="entry name" value="P-loop containing nucleoside triphosphate hydrolases"/>
    <property type="match status" value="1"/>
</dbReference>
<dbReference type="GO" id="GO:0005524">
    <property type="term" value="F:ATP binding"/>
    <property type="evidence" value="ECO:0007669"/>
    <property type="project" value="UniProtKB-UniRule"/>
</dbReference>
<dbReference type="InterPro" id="IPR000212">
    <property type="entry name" value="DNA_helicase_UvrD/REP"/>
</dbReference>
<evidence type="ECO:0000256" key="4">
    <source>
        <dbReference type="ARBA" id="ARBA00022801"/>
    </source>
</evidence>
<dbReference type="NCBIfam" id="TIGR02784">
    <property type="entry name" value="addA_alphas"/>
    <property type="match status" value="1"/>
</dbReference>
<evidence type="ECO:0000259" key="17">
    <source>
        <dbReference type="PROSITE" id="PS51198"/>
    </source>
</evidence>